<evidence type="ECO:0000256" key="1">
    <source>
        <dbReference type="ARBA" id="ARBA00004167"/>
    </source>
</evidence>
<name>A0A345HFD6_9FLAO</name>
<dbReference type="InterPro" id="IPR007452">
    <property type="entry name" value="TamB_C"/>
</dbReference>
<keyword evidence="2" id="KW-0812">Transmembrane</keyword>
<dbReference type="OrthoDB" id="680700at2"/>
<keyword evidence="8" id="KW-1185">Reference proteome</keyword>
<accession>A0A345HFD6</accession>
<dbReference type="GO" id="GO:0009306">
    <property type="term" value="P:protein secretion"/>
    <property type="evidence" value="ECO:0007669"/>
    <property type="project" value="InterPro"/>
</dbReference>
<evidence type="ECO:0000259" key="6">
    <source>
        <dbReference type="Pfam" id="PF04357"/>
    </source>
</evidence>
<evidence type="ECO:0000256" key="2">
    <source>
        <dbReference type="ARBA" id="ARBA00022692"/>
    </source>
</evidence>
<feature type="domain" description="Translocation and assembly module TamB C-terminal" evidence="6">
    <location>
        <begin position="1027"/>
        <end position="1446"/>
    </location>
</feature>
<evidence type="ECO:0000256" key="3">
    <source>
        <dbReference type="ARBA" id="ARBA00022989"/>
    </source>
</evidence>
<protein>
    <submittedName>
        <fullName evidence="7">Translocation/assembly module TamB</fullName>
    </submittedName>
</protein>
<dbReference type="EMBL" id="CP031188">
    <property type="protein sequence ID" value="AXG75296.1"/>
    <property type="molecule type" value="Genomic_DNA"/>
</dbReference>
<sequence>MPFDKFKTISSIKKYKKILIRIVIGILLFLLLLAIALSLPFVQTKIAHYATDKINEDLGTHIQVDKVAISFFGNVKLKGILILDHHNDTLIAADRIQTNILSFKQLTKNSFEFGTIRAEALNFHMKTYKGETTSSLDVFVKSFDTGKPGDGSFRLKADELYVTNGRYRLTNENVSTPVALDFTKLNGELEDFNIKGPQITAKINELSMLDHRGLFVENLEGDFTYTKSNIILDNLNLKTTESSLEGDVKLSYSGDDMKDFINKVDFDFNVAKATISSNELNYFYNEFGENQNFYLSTRLTGPLNDFVLNDLNLVDGEQSEIIGKINFKNLFDKEGPGFYMNGDFDRIASTYSNLTYIMPRILGNGLPKELDKLGQVNLVGHVILTKKDLDTNLYIASELGEVDAKVSIKDFNKPDIAAYEGIVDLQRFNIGALVGSTDVGSTTAHFAVNGVGFNKESLNTSLKGDIRKLVFNKYAYTNIDVDGRMKWPYFKGIINSNDPNLLMSFNGLVDMSKKTNKFDFHAQVDYANLVALNIIKNDTISIFKGDLVLSAKGSTVNDVAGTLQMSRLSYQNSRDSYYFEDFYINSSFDRDNVRTVTFNSTDIIEGRVVGKFDVNQMPKLVENALGSLYTNYSPHKLKGGQFVNFNFTIYNKIVDIVMPDVVLGQNTTVRGRINADEGDFVFNFDSPNIALKDNYFTNIAVDINNKNPLYNTYISVDSLRTNAYKVSDFSLVNVTQNDTLFLRSEFKGGNKDQDYFNINLYHTIDKDNKSVVGFKKSEINIKDYLWYINEKGNNDNKVVFNKKLTDFTIDKISMSHNDQKVELVGVIRDSTYKDIKLSFNDVALEKITPSLDSLEFGGKINGDITLKQNRDEYQPQSMLTINNLRMNSYELGDLDLQIYGDRKLKRFNLSSTIFKDDEERLYTSGTIDIVNKQTQLSLDADFTEFDISFLEIFLKSVFPDIRGTATGRAAIVGNVKKPEIDAIFYLRDAGLKVGYLNTDYNFEQNSILDLTENSIVFRKPKLTDVVHGTSGYLEGKVTHDMFKNWGLDLNIQSDRLLVLDTKDSDDALFYGTAFIKGTASISGPTTALLIKAEAESEEGTDIKIPINNTGSASSNPYIHFLSPKEKENQDTEGRVVNTRSYKGLEMKFDLDIDKDAKIEIIIDKNTGHGLSARGNGNMLLEINTLGKFNMWGDFSIIEGIYNFKYGGLINKELTAKQGGYINWEGDPTEANLNLEAVYELQANPSVLLENASYNSNIPVEVVIQLNGNLMKPEHEFQINFPRANSVLKSDLEYRLSDADTRQKQALSLLAQRSFLSPTSANSMAVAPLLETATGLVNDFFSEDDSKLKVGVNYVQGVSNPYAETNSQLGLTLSTQISDRITINGQVGVPVGGVNQSSVVGNVEAQVRLNKENSLKARVFNRENSINFLGEGIGYTQGIGLTYEVDFNTLGELWRKIAKKKEDEKENNNEGNEIPDSEFSPDYIKFSEDRNKKKTNTEDNAPEPIPETD</sequence>
<evidence type="ECO:0000256" key="5">
    <source>
        <dbReference type="SAM" id="MobiDB-lite"/>
    </source>
</evidence>
<feature type="compositionally biased region" description="Basic and acidic residues" evidence="5">
    <location>
        <begin position="1484"/>
        <end position="1496"/>
    </location>
</feature>
<keyword evidence="3" id="KW-1133">Transmembrane helix</keyword>
<evidence type="ECO:0000256" key="4">
    <source>
        <dbReference type="ARBA" id="ARBA00023136"/>
    </source>
</evidence>
<evidence type="ECO:0000313" key="8">
    <source>
        <dbReference type="Proteomes" id="UP000253951"/>
    </source>
</evidence>
<gene>
    <name evidence="7" type="ORF">DVK85_11350</name>
</gene>
<organism evidence="7 8">
    <name type="scientific">Flavobacterium arcticum</name>
    <dbReference type="NCBI Taxonomy" id="1784713"/>
    <lineage>
        <taxon>Bacteria</taxon>
        <taxon>Pseudomonadati</taxon>
        <taxon>Bacteroidota</taxon>
        <taxon>Flavobacteriia</taxon>
        <taxon>Flavobacteriales</taxon>
        <taxon>Flavobacteriaceae</taxon>
        <taxon>Flavobacterium</taxon>
    </lineage>
</organism>
<feature type="region of interest" description="Disordered" evidence="5">
    <location>
        <begin position="1459"/>
        <end position="1508"/>
    </location>
</feature>
<dbReference type="Pfam" id="PF04357">
    <property type="entry name" value="TamB"/>
    <property type="match status" value="1"/>
</dbReference>
<comment type="subcellular location">
    <subcellularLocation>
        <location evidence="1">Membrane</location>
        <topology evidence="1">Single-pass membrane protein</topology>
    </subcellularLocation>
</comment>
<proteinExistence type="predicted"/>
<reference evidence="7 8" key="1">
    <citation type="submission" date="2018-07" db="EMBL/GenBank/DDBJ databases">
        <title>Complete genome sequence of Flavobacterium arcticum type strain SM1502T.</title>
        <authorList>
            <person name="Li Y."/>
            <person name="Li D.-D."/>
        </authorList>
    </citation>
    <scope>NUCLEOTIDE SEQUENCE [LARGE SCALE GENOMIC DNA]</scope>
    <source>
        <strain evidence="7 8">SM1502</strain>
    </source>
</reference>
<dbReference type="Proteomes" id="UP000253951">
    <property type="component" value="Chromosome"/>
</dbReference>
<evidence type="ECO:0000313" key="7">
    <source>
        <dbReference type="EMBL" id="AXG75296.1"/>
    </source>
</evidence>
<keyword evidence="4" id="KW-0472">Membrane</keyword>
<dbReference type="GO" id="GO:0005886">
    <property type="term" value="C:plasma membrane"/>
    <property type="evidence" value="ECO:0007669"/>
    <property type="project" value="InterPro"/>
</dbReference>
<dbReference type="KEGG" id="fat:DVK85_11350"/>